<sequence>MSENEIETSSQLQSADDLFAEHLQSRQINADRALAVVLALQWIFAVACAIWISPYTWIGSQNLVHIHVWSSLIGGGMLTVFPVFLAIYFPGQRMTRMIMALAQMQFSALLIHLMGGRIESHFHIFGSLAFLAFYKDPWVFLPAVSVVSLDHLIRSLFWPESVFGVLSPEPLRALEHAAWVIFETVFLILGVRQNRRSLWELAKLQSSLTQQRDLLEQRVRNRTSEIEQQRRILDTVLQRIPAAVFWRDNDGNFMGCNEMFSEFFGLKTPEDIIGKRMNDIIPPNDQTTNRLSSFCDSPDENVELVNIEETLHDFSGDCRIVLTGATSLHDHEGNCFGTLGSFLDITTLKNAESRAKSLANLIQESPNELYIFDSETYHLVEANTGFVRSLGLDPDNLSNVSPQDFIQDCSNQDLRQRISVAMSSPRGRCAFDTVHVRKDGTTFPVHVDIHRSTFEARPVFVAFCTDLSDSQAMERQLAQAQKLESMGQLAAGIAHEINTPMQCVSGNVEYLTMSYERIFQFTDGLFELLNSPSFSADTAGAQLDALAQKHKYNVLREQTPGAVEEASQAVMRVIEIVRAMKAMSHPGRQEMNETDLNMLIHQASIISRNRYKYVSELELDLSPDLPQIPAYGAELSQVFINLIVNAADAIAERKENEPELEGKITISTVENGETVEIRVKDNGTGMSEDVRSKVFNQFFTTKDVGKGTGMGLSLTYNIVSSKHNGTVRVESEPNVGSSFIVILPMDSHQSVADESDVNKSDTCRVPILN</sequence>
<evidence type="ECO:0000313" key="13">
    <source>
        <dbReference type="EMBL" id="EGF26469.1"/>
    </source>
</evidence>
<dbReference type="PANTHER" id="PTHR43065">
    <property type="entry name" value="SENSOR HISTIDINE KINASE"/>
    <property type="match status" value="1"/>
</dbReference>
<evidence type="ECO:0000256" key="3">
    <source>
        <dbReference type="ARBA" id="ARBA00022553"/>
    </source>
</evidence>
<evidence type="ECO:0000256" key="7">
    <source>
        <dbReference type="ARBA" id="ARBA00022840"/>
    </source>
</evidence>
<dbReference type="NCBIfam" id="TIGR00229">
    <property type="entry name" value="sensory_box"/>
    <property type="match status" value="2"/>
</dbReference>
<evidence type="ECO:0000256" key="8">
    <source>
        <dbReference type="ARBA" id="ARBA00023012"/>
    </source>
</evidence>
<keyword evidence="5" id="KW-0547">Nucleotide-binding</keyword>
<dbReference type="RefSeq" id="WP_007327583.1">
    <property type="nucleotide sequence ID" value="NZ_AFAR01000185.1"/>
</dbReference>
<dbReference type="Gene3D" id="3.30.450.20">
    <property type="entry name" value="PAS domain"/>
    <property type="match status" value="2"/>
</dbReference>
<dbReference type="SMART" id="SM00091">
    <property type="entry name" value="PAS"/>
    <property type="match status" value="2"/>
</dbReference>
<dbReference type="InterPro" id="IPR004358">
    <property type="entry name" value="Sig_transdc_His_kin-like_C"/>
</dbReference>
<dbReference type="SMART" id="SM00387">
    <property type="entry name" value="HATPase_c"/>
    <property type="match status" value="1"/>
</dbReference>
<keyword evidence="9" id="KW-0472">Membrane</keyword>
<dbReference type="EC" id="2.7.13.3" evidence="2"/>
<dbReference type="PROSITE" id="PS50113">
    <property type="entry name" value="PAC"/>
    <property type="match status" value="1"/>
</dbReference>
<dbReference type="Pfam" id="PF08448">
    <property type="entry name" value="PAS_4"/>
    <property type="match status" value="1"/>
</dbReference>
<dbReference type="GO" id="GO:0005524">
    <property type="term" value="F:ATP binding"/>
    <property type="evidence" value="ECO:0007669"/>
    <property type="project" value="UniProtKB-KW"/>
</dbReference>
<comment type="catalytic activity">
    <reaction evidence="1">
        <text>ATP + protein L-histidine = ADP + protein N-phospho-L-histidine.</text>
        <dbReference type="EC" id="2.7.13.3"/>
    </reaction>
</comment>
<evidence type="ECO:0000256" key="1">
    <source>
        <dbReference type="ARBA" id="ARBA00000085"/>
    </source>
</evidence>
<dbReference type="Gene3D" id="1.10.287.130">
    <property type="match status" value="1"/>
</dbReference>
<dbReference type="CDD" id="cd00130">
    <property type="entry name" value="PAS"/>
    <property type="match status" value="1"/>
</dbReference>
<evidence type="ECO:0000256" key="9">
    <source>
        <dbReference type="SAM" id="Phobius"/>
    </source>
</evidence>
<accession>F2AVC3</accession>
<reference evidence="13 14" key="1">
    <citation type="journal article" date="2013" name="Mar. Genomics">
        <title>Expression of sulfatases in Rhodopirellula baltica and the diversity of sulfatases in the genus Rhodopirellula.</title>
        <authorList>
            <person name="Wegner C.E."/>
            <person name="Richter-Heitmann T."/>
            <person name="Klindworth A."/>
            <person name="Klockow C."/>
            <person name="Richter M."/>
            <person name="Achstetter T."/>
            <person name="Glockner F.O."/>
            <person name="Harder J."/>
        </authorList>
    </citation>
    <scope>NUCLEOTIDE SEQUENCE [LARGE SCALE GENOMIC DNA]</scope>
    <source>
        <strain evidence="13 14">WH47</strain>
    </source>
</reference>
<dbReference type="PATRIC" id="fig|991778.3.peg.3905"/>
<keyword evidence="8" id="KW-0902">Two-component regulatory system</keyword>
<evidence type="ECO:0000256" key="5">
    <source>
        <dbReference type="ARBA" id="ARBA00022741"/>
    </source>
</evidence>
<feature type="domain" description="PAS" evidence="11">
    <location>
        <begin position="229"/>
        <end position="286"/>
    </location>
</feature>
<evidence type="ECO:0000259" key="11">
    <source>
        <dbReference type="PROSITE" id="PS50112"/>
    </source>
</evidence>
<organism evidence="13 14">
    <name type="scientific">Rhodopirellula baltica WH47</name>
    <dbReference type="NCBI Taxonomy" id="991778"/>
    <lineage>
        <taxon>Bacteria</taxon>
        <taxon>Pseudomonadati</taxon>
        <taxon>Planctomycetota</taxon>
        <taxon>Planctomycetia</taxon>
        <taxon>Pirellulales</taxon>
        <taxon>Pirellulaceae</taxon>
        <taxon>Rhodopirellula</taxon>
    </lineage>
</organism>
<dbReference type="SUPFAM" id="SSF55874">
    <property type="entry name" value="ATPase domain of HSP90 chaperone/DNA topoisomerase II/histidine kinase"/>
    <property type="match status" value="1"/>
</dbReference>
<gene>
    <name evidence="13" type="ORF">RBWH47_01778</name>
</gene>
<dbReference type="SUPFAM" id="SSF47384">
    <property type="entry name" value="Homodimeric domain of signal transducing histidine kinase"/>
    <property type="match status" value="1"/>
</dbReference>
<dbReference type="CDD" id="cd00082">
    <property type="entry name" value="HisKA"/>
    <property type="match status" value="1"/>
</dbReference>
<dbReference type="Gene3D" id="3.30.565.10">
    <property type="entry name" value="Histidine kinase-like ATPase, C-terminal domain"/>
    <property type="match status" value="1"/>
</dbReference>
<dbReference type="PRINTS" id="PR00344">
    <property type="entry name" value="BCTRLSENSOR"/>
</dbReference>
<dbReference type="InterPro" id="IPR003594">
    <property type="entry name" value="HATPase_dom"/>
</dbReference>
<dbReference type="AlphaFoldDB" id="F2AVC3"/>
<keyword evidence="9" id="KW-0812">Transmembrane</keyword>
<keyword evidence="7" id="KW-0067">ATP-binding</keyword>
<keyword evidence="4" id="KW-0808">Transferase</keyword>
<dbReference type="Pfam" id="PF02518">
    <property type="entry name" value="HATPase_c"/>
    <property type="match status" value="1"/>
</dbReference>
<evidence type="ECO:0000256" key="6">
    <source>
        <dbReference type="ARBA" id="ARBA00022777"/>
    </source>
</evidence>
<evidence type="ECO:0000256" key="2">
    <source>
        <dbReference type="ARBA" id="ARBA00012438"/>
    </source>
</evidence>
<dbReference type="InterPro" id="IPR003661">
    <property type="entry name" value="HisK_dim/P_dom"/>
</dbReference>
<keyword evidence="9" id="KW-1133">Transmembrane helix</keyword>
<name>F2AVC3_RHOBT</name>
<dbReference type="InterPro" id="IPR013656">
    <property type="entry name" value="PAS_4"/>
</dbReference>
<dbReference type="PROSITE" id="PS50109">
    <property type="entry name" value="HIS_KIN"/>
    <property type="match status" value="1"/>
</dbReference>
<feature type="transmembrane region" description="Helical" evidence="9">
    <location>
        <begin position="33"/>
        <end position="54"/>
    </location>
</feature>
<evidence type="ECO:0000313" key="14">
    <source>
        <dbReference type="Proteomes" id="UP000006222"/>
    </source>
</evidence>
<dbReference type="GO" id="GO:0000155">
    <property type="term" value="F:phosphorelay sensor kinase activity"/>
    <property type="evidence" value="ECO:0007669"/>
    <property type="project" value="InterPro"/>
</dbReference>
<dbReference type="InterPro" id="IPR000014">
    <property type="entry name" value="PAS"/>
</dbReference>
<dbReference type="PROSITE" id="PS50112">
    <property type="entry name" value="PAS"/>
    <property type="match status" value="1"/>
</dbReference>
<keyword evidence="3" id="KW-0597">Phosphoprotein</keyword>
<dbReference type="InterPro" id="IPR035965">
    <property type="entry name" value="PAS-like_dom_sf"/>
</dbReference>
<dbReference type="Pfam" id="PF13426">
    <property type="entry name" value="PAS_9"/>
    <property type="match status" value="1"/>
</dbReference>
<evidence type="ECO:0000256" key="4">
    <source>
        <dbReference type="ARBA" id="ARBA00022679"/>
    </source>
</evidence>
<dbReference type="InterPro" id="IPR036890">
    <property type="entry name" value="HATPase_C_sf"/>
</dbReference>
<dbReference type="EMBL" id="AFAR01000185">
    <property type="protein sequence ID" value="EGF26469.1"/>
    <property type="molecule type" value="Genomic_DNA"/>
</dbReference>
<feature type="domain" description="PAC" evidence="12">
    <location>
        <begin position="305"/>
        <end position="357"/>
    </location>
</feature>
<proteinExistence type="predicted"/>
<dbReference type="SUPFAM" id="SSF55785">
    <property type="entry name" value="PYP-like sensor domain (PAS domain)"/>
    <property type="match status" value="2"/>
</dbReference>
<comment type="caution">
    <text evidence="13">The sequence shown here is derived from an EMBL/GenBank/DDBJ whole genome shotgun (WGS) entry which is preliminary data.</text>
</comment>
<dbReference type="InterPro" id="IPR000700">
    <property type="entry name" value="PAS-assoc_C"/>
</dbReference>
<dbReference type="InterPro" id="IPR036097">
    <property type="entry name" value="HisK_dim/P_sf"/>
</dbReference>
<evidence type="ECO:0000259" key="10">
    <source>
        <dbReference type="PROSITE" id="PS50109"/>
    </source>
</evidence>
<keyword evidence="6 13" id="KW-0418">Kinase</keyword>
<dbReference type="PANTHER" id="PTHR43065:SF46">
    <property type="entry name" value="C4-DICARBOXYLATE TRANSPORT SENSOR PROTEIN DCTB"/>
    <property type="match status" value="1"/>
</dbReference>
<protein>
    <recommendedName>
        <fullName evidence="2">histidine kinase</fullName>
        <ecNumber evidence="2">2.7.13.3</ecNumber>
    </recommendedName>
</protein>
<dbReference type="Proteomes" id="UP000006222">
    <property type="component" value="Unassembled WGS sequence"/>
</dbReference>
<feature type="domain" description="Histidine kinase" evidence="10">
    <location>
        <begin position="492"/>
        <end position="747"/>
    </location>
</feature>
<dbReference type="InterPro" id="IPR005467">
    <property type="entry name" value="His_kinase_dom"/>
</dbReference>
<evidence type="ECO:0000259" key="12">
    <source>
        <dbReference type="PROSITE" id="PS50113"/>
    </source>
</evidence>
<feature type="transmembrane region" description="Helical" evidence="9">
    <location>
        <begin position="66"/>
        <end position="89"/>
    </location>
</feature>